<sequence length="137" mass="14593">MKHIPLLLVLAVAACSETSSSSGFRTFTGELVNPVSQSVFEVIPRPASYPSQFWCGAGEYARRELGAASNDSVYVVSEAGPAVTYNSNSAVQFSLLPPGQAQGAQGHRGNWGPKIGDSRFVADASRRCNSNIDRFVP</sequence>
<evidence type="ECO:0000313" key="2">
    <source>
        <dbReference type="Proteomes" id="UP000240418"/>
    </source>
</evidence>
<proteinExistence type="predicted"/>
<dbReference type="PROSITE" id="PS51257">
    <property type="entry name" value="PROKAR_LIPOPROTEIN"/>
    <property type="match status" value="1"/>
</dbReference>
<evidence type="ECO:0000313" key="1">
    <source>
        <dbReference type="EMBL" id="PSL20018.1"/>
    </source>
</evidence>
<accession>A0A2P8FEC5</accession>
<name>A0A2P8FEC5_9RHOB</name>
<organism evidence="1 2">
    <name type="scientific">Shimia abyssi</name>
    <dbReference type="NCBI Taxonomy" id="1662395"/>
    <lineage>
        <taxon>Bacteria</taxon>
        <taxon>Pseudomonadati</taxon>
        <taxon>Pseudomonadota</taxon>
        <taxon>Alphaproteobacteria</taxon>
        <taxon>Rhodobacterales</taxon>
        <taxon>Roseobacteraceae</taxon>
    </lineage>
</organism>
<reference evidence="1 2" key="1">
    <citation type="submission" date="2018-03" db="EMBL/GenBank/DDBJ databases">
        <title>Genomic Encyclopedia of Archaeal and Bacterial Type Strains, Phase II (KMG-II): from individual species to whole genera.</title>
        <authorList>
            <person name="Goeker M."/>
        </authorList>
    </citation>
    <scope>NUCLEOTIDE SEQUENCE [LARGE SCALE GENOMIC DNA]</scope>
    <source>
        <strain evidence="1 2">DSM 100673</strain>
    </source>
</reference>
<dbReference type="Proteomes" id="UP000240418">
    <property type="component" value="Unassembled WGS sequence"/>
</dbReference>
<dbReference type="EMBL" id="PYGJ01000004">
    <property type="protein sequence ID" value="PSL20018.1"/>
    <property type="molecule type" value="Genomic_DNA"/>
</dbReference>
<comment type="caution">
    <text evidence="1">The sequence shown here is derived from an EMBL/GenBank/DDBJ whole genome shotgun (WGS) entry which is preliminary data.</text>
</comment>
<protein>
    <submittedName>
        <fullName evidence="1">Uncharacterized protein</fullName>
    </submittedName>
</protein>
<gene>
    <name evidence="1" type="ORF">CLV88_10477</name>
</gene>
<dbReference type="AlphaFoldDB" id="A0A2P8FEC5"/>
<keyword evidence="2" id="KW-1185">Reference proteome</keyword>